<dbReference type="InterPro" id="IPR032675">
    <property type="entry name" value="LRR_dom_sf"/>
</dbReference>
<dbReference type="Proteomes" id="UP000008827">
    <property type="component" value="Chromosome 3"/>
</dbReference>
<dbReference type="InterPro" id="IPR058192">
    <property type="entry name" value="WHD_ROQ1-like"/>
</dbReference>
<protein>
    <recommendedName>
        <fullName evidence="5">TIR domain-containing protein</fullName>
    </recommendedName>
</protein>
<dbReference type="SUPFAM" id="SSF46785">
    <property type="entry name" value="Winged helix' DNA-binding domain"/>
    <property type="match status" value="1"/>
</dbReference>
<dbReference type="SUPFAM" id="SSF52540">
    <property type="entry name" value="P-loop containing nucleoside triphosphate hydrolases"/>
    <property type="match status" value="1"/>
</dbReference>
<keyword evidence="1" id="KW-0433">Leucine-rich repeat</keyword>
<organism evidence="6">
    <name type="scientific">Glycine max</name>
    <name type="common">Soybean</name>
    <name type="synonym">Glycine hispida</name>
    <dbReference type="NCBI Taxonomy" id="3847"/>
    <lineage>
        <taxon>Eukaryota</taxon>
        <taxon>Viridiplantae</taxon>
        <taxon>Streptophyta</taxon>
        <taxon>Embryophyta</taxon>
        <taxon>Tracheophyta</taxon>
        <taxon>Spermatophyta</taxon>
        <taxon>Magnoliopsida</taxon>
        <taxon>eudicotyledons</taxon>
        <taxon>Gunneridae</taxon>
        <taxon>Pentapetalae</taxon>
        <taxon>rosids</taxon>
        <taxon>fabids</taxon>
        <taxon>Fabales</taxon>
        <taxon>Fabaceae</taxon>
        <taxon>Papilionoideae</taxon>
        <taxon>50 kb inversion clade</taxon>
        <taxon>NPAAA clade</taxon>
        <taxon>indigoferoid/millettioid clade</taxon>
        <taxon>Phaseoleae</taxon>
        <taxon>Glycine</taxon>
        <taxon>Glycine subgen. Soja</taxon>
    </lineage>
</organism>
<dbReference type="InterPro" id="IPR044974">
    <property type="entry name" value="Disease_R_plants"/>
</dbReference>
<dbReference type="PRINTS" id="PR00364">
    <property type="entry name" value="DISEASERSIST"/>
</dbReference>
<evidence type="ECO:0000313" key="7">
    <source>
        <dbReference type="EnsemblPlants" id="KRH65590"/>
    </source>
</evidence>
<dbReference type="GO" id="GO:0007165">
    <property type="term" value="P:signal transduction"/>
    <property type="evidence" value="ECO:0007669"/>
    <property type="project" value="InterPro"/>
</dbReference>
<dbReference type="EnsemblPlants" id="KRH65590">
    <property type="protein sequence ID" value="KRH65590"/>
    <property type="gene ID" value="GLYMA_03G047900"/>
</dbReference>
<dbReference type="InterPro" id="IPR036390">
    <property type="entry name" value="WH_DNA-bd_sf"/>
</dbReference>
<dbReference type="Pfam" id="PF23282">
    <property type="entry name" value="WHD_ROQ1"/>
    <property type="match status" value="1"/>
</dbReference>
<dbReference type="PANTHER" id="PTHR11017:SF263">
    <property type="entry name" value="ADP-RIBOSYL CYCLASE_CYCLIC ADP-RIBOSE HYDROLASE"/>
    <property type="match status" value="1"/>
</dbReference>
<dbReference type="GO" id="GO:0043531">
    <property type="term" value="F:ADP binding"/>
    <property type="evidence" value="ECO:0007669"/>
    <property type="project" value="InterPro"/>
</dbReference>
<dbReference type="SUPFAM" id="SSF52058">
    <property type="entry name" value="L domain-like"/>
    <property type="match status" value="1"/>
</dbReference>
<name>A0A0R0KES8_SOYBN</name>
<reference evidence="6 7" key="1">
    <citation type="journal article" date="2010" name="Nature">
        <title>Genome sequence of the palaeopolyploid soybean.</title>
        <authorList>
            <person name="Schmutz J."/>
            <person name="Cannon S.B."/>
            <person name="Schlueter J."/>
            <person name="Ma J."/>
            <person name="Mitros T."/>
            <person name="Nelson W."/>
            <person name="Hyten D.L."/>
            <person name="Song Q."/>
            <person name="Thelen J.J."/>
            <person name="Cheng J."/>
            <person name="Xu D."/>
            <person name="Hellsten U."/>
            <person name="May G.D."/>
            <person name="Yu Y."/>
            <person name="Sakurai T."/>
            <person name="Umezawa T."/>
            <person name="Bhattacharyya M.K."/>
            <person name="Sandhu D."/>
            <person name="Valliyodan B."/>
            <person name="Lindquist E."/>
            <person name="Peto M."/>
            <person name="Grant D."/>
            <person name="Shu S."/>
            <person name="Goodstein D."/>
            <person name="Barry K."/>
            <person name="Futrell-Griggs M."/>
            <person name="Abernathy B."/>
            <person name="Du J."/>
            <person name="Tian Z."/>
            <person name="Zhu L."/>
            <person name="Gill N."/>
            <person name="Joshi T."/>
            <person name="Libault M."/>
            <person name="Sethuraman A."/>
            <person name="Zhang X.-C."/>
            <person name="Shinozaki K."/>
            <person name="Nguyen H.T."/>
            <person name="Wing R.A."/>
            <person name="Cregan P."/>
            <person name="Specht J."/>
            <person name="Grimwood J."/>
            <person name="Rokhsar D."/>
            <person name="Stacey G."/>
            <person name="Shoemaker R.C."/>
            <person name="Jackson S.A."/>
        </authorList>
    </citation>
    <scope>NUCLEOTIDE SEQUENCE</scope>
    <source>
        <strain evidence="7">cv. Williams 82</strain>
        <tissue evidence="6">Callus</tissue>
    </source>
</reference>
<dbReference type="InterPro" id="IPR042197">
    <property type="entry name" value="Apaf_helical"/>
</dbReference>
<dbReference type="GO" id="GO:0006952">
    <property type="term" value="P:defense response"/>
    <property type="evidence" value="ECO:0007669"/>
    <property type="project" value="UniProtKB-KW"/>
</dbReference>
<dbReference type="FunFam" id="3.40.50.10140:FF:000007">
    <property type="entry name" value="Disease resistance protein (TIR-NBS-LRR class)"/>
    <property type="match status" value="1"/>
</dbReference>
<dbReference type="PANTHER" id="PTHR11017">
    <property type="entry name" value="LEUCINE-RICH REPEAT-CONTAINING PROTEIN"/>
    <property type="match status" value="1"/>
</dbReference>
<dbReference type="Gene3D" id="3.40.50.10140">
    <property type="entry name" value="Toll/interleukin-1 receptor homology (TIR) domain"/>
    <property type="match status" value="1"/>
</dbReference>
<dbReference type="Gene3D" id="3.40.50.300">
    <property type="entry name" value="P-loop containing nucleotide triphosphate hydrolases"/>
    <property type="match status" value="1"/>
</dbReference>
<dbReference type="PaxDb" id="3847-GLYMA03G05730.2"/>
<keyword evidence="2" id="KW-0677">Repeat</keyword>
<evidence type="ECO:0000256" key="3">
    <source>
        <dbReference type="ARBA" id="ARBA00022821"/>
    </source>
</evidence>
<evidence type="ECO:0000256" key="2">
    <source>
        <dbReference type="ARBA" id="ARBA00022737"/>
    </source>
</evidence>
<dbReference type="OMA" id="PININMV"/>
<evidence type="ECO:0000256" key="1">
    <source>
        <dbReference type="ARBA" id="ARBA00022614"/>
    </source>
</evidence>
<keyword evidence="8" id="KW-1185">Reference proteome</keyword>
<dbReference type="AlphaFoldDB" id="A0A0R0KES8"/>
<dbReference type="InterPro" id="IPR027417">
    <property type="entry name" value="P-loop_NTPase"/>
</dbReference>
<dbReference type="InterPro" id="IPR035897">
    <property type="entry name" value="Toll_tir_struct_dom_sf"/>
</dbReference>
<evidence type="ECO:0000256" key="4">
    <source>
        <dbReference type="ARBA" id="ARBA00023027"/>
    </source>
</evidence>
<accession>A0A0R0KES8</accession>
<gene>
    <name evidence="6" type="ORF">GLYMA_03G047900</name>
</gene>
<keyword evidence="4" id="KW-0520">NAD</keyword>
<dbReference type="SUPFAM" id="SSF52200">
    <property type="entry name" value="Toll/Interleukin receptor TIR domain"/>
    <property type="match status" value="1"/>
</dbReference>
<evidence type="ECO:0000313" key="8">
    <source>
        <dbReference type="Proteomes" id="UP000008827"/>
    </source>
</evidence>
<dbReference type="EMBL" id="CM000836">
    <property type="protein sequence ID" value="KRH65590.1"/>
    <property type="molecule type" value="Genomic_DNA"/>
</dbReference>
<evidence type="ECO:0000259" key="5">
    <source>
        <dbReference type="PROSITE" id="PS50104"/>
    </source>
</evidence>
<dbReference type="InterPro" id="IPR002182">
    <property type="entry name" value="NB-ARC"/>
</dbReference>
<proteinExistence type="predicted"/>
<dbReference type="Gene3D" id="1.10.8.430">
    <property type="entry name" value="Helical domain of apoptotic protease-activating factors"/>
    <property type="match status" value="1"/>
</dbReference>
<reference evidence="7" key="2">
    <citation type="submission" date="2018-02" db="UniProtKB">
        <authorList>
            <consortium name="EnsemblPlants"/>
        </authorList>
    </citation>
    <scope>IDENTIFICATION</scope>
    <source>
        <strain evidence="7">Williams 82</strain>
    </source>
</reference>
<dbReference type="SMART" id="SM00255">
    <property type="entry name" value="TIR"/>
    <property type="match status" value="1"/>
</dbReference>
<dbReference type="PROSITE" id="PS50104">
    <property type="entry name" value="TIR"/>
    <property type="match status" value="1"/>
</dbReference>
<dbReference type="Pfam" id="PF00931">
    <property type="entry name" value="NB-ARC"/>
    <property type="match status" value="1"/>
</dbReference>
<sequence>MWPLWSSGINNDGAAKAMSNDIPRIKYDVFVSFRGSDIRLGFLSHLSKAFHQKQIHAFVDDKLQRGDEISQSLLEAIEGSSISLIIFSEDYASSRWCLEELVKIVECREEYGQIVIPVFYNVDPTNVRHQKGSFETALAEHEKKYDLPIVRMWRRALKNSANLAGINSTNFRINLVQITDALLARPSNLGVKEDSRLIGIDKPIADLESLLRQESKDVRVIGIWGMHGIGKTTIVEELFNKQCFEYESCCFLAKVNEELERHGVICVKEKLISTLLTEDVKINTTNGLPNDILRRIGRMKIFIVLDDVNDYDQVEKLVGTLDWLGSGSRIIITARDRQILHNKVDDIYEIGSLSIDEAGELFCLNAFNQSHLGKEYWDYLLLSYWMVDYAKGVPLVLKVLGQLLRGKDKEVWKSQLDKLQKMPNKKVHDIMKPSYYDLDRKEKNIFLDIACFFNGLNLKVDYLNLLLRDHENDNSVAIGLERLKDKSLITISEDNTVSMHNIVQEMGREIAHEESSEDLGSRSRLSDADEIYEVLNNNKGTSAIRSISIDLSKIRKLKLGPRIFSKMSNLQFLDFHGKYNRDDMDFLPEGLEYLPSNIRYLRWKQCPLRSLPEKFSAKDLVILDLSDSCVQKLWDGMQNLVNLKEVRLYRCQFMEELPDFTKATNLEVLNLSHCGLSSVHSSIFSLKKLEKLEITYCFNLTRLTSDHIHLSSLRYLNLELCHGLKELSVTSENMIELNMRGSFGLKVLPSSFGRQSKLEILVIYFSTIQSLPSSIKDCTRLRCLDLRHCDFLQTIPELPPSLETLLANECRYLRTVLFPSTAVEQLKENRKKIEFWNCLCLDKHSLTAIELNVQINVMKFACQHFPAPELDFDDYNDYVVIHDLQSGYEECDSYQATYAYPGSTFPKWLEYKTTNDYVVIDLSSGQLSHQLGFIFCFIVPKDSKRDDKLILYITISDCEGEGEKGSTKMYMNKSDSTKSDHVCVMYDQRCSHYLNSMAKNMKRFKINVTAKTGPISFSCEEEEVLKGFGVSLINTSTYHNFIQQMKFFD</sequence>
<feature type="domain" description="TIR" evidence="5">
    <location>
        <begin position="25"/>
        <end position="157"/>
    </location>
</feature>
<dbReference type="Pfam" id="PF01582">
    <property type="entry name" value="TIR"/>
    <property type="match status" value="1"/>
</dbReference>
<dbReference type="InterPro" id="IPR000157">
    <property type="entry name" value="TIR_dom"/>
</dbReference>
<dbReference type="InParanoid" id="A0A0R0KES8"/>
<dbReference type="Gramene" id="KRH65590">
    <property type="protein sequence ID" value="KRH65590"/>
    <property type="gene ID" value="GLYMA_03G047900"/>
</dbReference>
<reference evidence="6" key="3">
    <citation type="submission" date="2018-07" db="EMBL/GenBank/DDBJ databases">
        <title>WGS assembly of Glycine max.</title>
        <authorList>
            <person name="Schmutz J."/>
            <person name="Cannon S."/>
            <person name="Schlueter J."/>
            <person name="Ma J."/>
            <person name="Mitros T."/>
            <person name="Nelson W."/>
            <person name="Hyten D."/>
            <person name="Song Q."/>
            <person name="Thelen J."/>
            <person name="Cheng J."/>
            <person name="Xu D."/>
            <person name="Hellsten U."/>
            <person name="May G."/>
            <person name="Yu Y."/>
            <person name="Sakurai T."/>
            <person name="Umezawa T."/>
            <person name="Bhattacharyya M."/>
            <person name="Sandhu D."/>
            <person name="Valliyodan B."/>
            <person name="Lindquist E."/>
            <person name="Peto M."/>
            <person name="Grant D."/>
            <person name="Shu S."/>
            <person name="Goodstein D."/>
            <person name="Barry K."/>
            <person name="Futrell-Griggs M."/>
            <person name="Abernathy B."/>
            <person name="Du J."/>
            <person name="Tian Z."/>
            <person name="Zhu L."/>
            <person name="Gill N."/>
            <person name="Joshi T."/>
            <person name="Libault M."/>
            <person name="Sethuraman A."/>
            <person name="Zhang X."/>
            <person name="Shinozaki K."/>
            <person name="Nguyen H."/>
            <person name="Wing R."/>
            <person name="Cregan P."/>
            <person name="Specht J."/>
            <person name="Grimwood J."/>
            <person name="Rokhsar D."/>
            <person name="Stacey G."/>
            <person name="Shoemaker R."/>
            <person name="Jackson S."/>
        </authorList>
    </citation>
    <scope>NUCLEOTIDE SEQUENCE</scope>
    <source>
        <tissue evidence="6">Callus</tissue>
    </source>
</reference>
<dbReference type="SMR" id="A0A0R0KES8"/>
<keyword evidence="3" id="KW-0611">Plant defense</keyword>
<evidence type="ECO:0000313" key="6">
    <source>
        <dbReference type="EMBL" id="KRH65590.1"/>
    </source>
</evidence>
<dbReference type="Gene3D" id="3.80.10.10">
    <property type="entry name" value="Ribonuclease Inhibitor"/>
    <property type="match status" value="2"/>
</dbReference>